<dbReference type="EMBL" id="BSPD01000061">
    <property type="protein sequence ID" value="GLS26763.1"/>
    <property type="molecule type" value="Genomic_DNA"/>
</dbReference>
<dbReference type="SUPFAM" id="SSF55729">
    <property type="entry name" value="Acyl-CoA N-acyltransferases (Nat)"/>
    <property type="match status" value="1"/>
</dbReference>
<dbReference type="CDD" id="cd04301">
    <property type="entry name" value="NAT_SF"/>
    <property type="match status" value="1"/>
</dbReference>
<dbReference type="PANTHER" id="PTHR13355">
    <property type="entry name" value="GLUCOSAMINE 6-PHOSPHATE N-ACETYLTRANSFERASE"/>
    <property type="match status" value="1"/>
</dbReference>
<evidence type="ECO:0000256" key="1">
    <source>
        <dbReference type="SAM" id="MobiDB-lite"/>
    </source>
</evidence>
<evidence type="ECO:0000313" key="4">
    <source>
        <dbReference type="Proteomes" id="UP001156870"/>
    </source>
</evidence>
<organism evidence="3 4">
    <name type="scientific">Marinibactrum halimedae</name>
    <dbReference type="NCBI Taxonomy" id="1444977"/>
    <lineage>
        <taxon>Bacteria</taxon>
        <taxon>Pseudomonadati</taxon>
        <taxon>Pseudomonadota</taxon>
        <taxon>Gammaproteobacteria</taxon>
        <taxon>Cellvibrionales</taxon>
        <taxon>Cellvibrionaceae</taxon>
        <taxon>Marinibactrum</taxon>
    </lineage>
</organism>
<protein>
    <recommendedName>
        <fullName evidence="2">N-acetyltransferase domain-containing protein</fullName>
    </recommendedName>
</protein>
<dbReference type="GO" id="GO:0008080">
    <property type="term" value="F:N-acetyltransferase activity"/>
    <property type="evidence" value="ECO:0007669"/>
    <property type="project" value="TreeGrafter"/>
</dbReference>
<comment type="caution">
    <text evidence="3">The sequence shown here is derived from an EMBL/GenBank/DDBJ whole genome shotgun (WGS) entry which is preliminary data.</text>
</comment>
<feature type="region of interest" description="Disordered" evidence="1">
    <location>
        <begin position="153"/>
        <end position="185"/>
    </location>
</feature>
<evidence type="ECO:0000313" key="3">
    <source>
        <dbReference type="EMBL" id="GLS26763.1"/>
    </source>
</evidence>
<accession>A0AA37WMW4</accession>
<feature type="domain" description="N-acetyltransferase" evidence="2">
    <location>
        <begin position="5"/>
        <end position="145"/>
    </location>
</feature>
<dbReference type="InterPro" id="IPR000182">
    <property type="entry name" value="GNAT_dom"/>
</dbReference>
<gene>
    <name evidence="3" type="ORF">GCM10007877_24820</name>
</gene>
<dbReference type="AlphaFoldDB" id="A0AA37WMW4"/>
<dbReference type="InterPro" id="IPR016181">
    <property type="entry name" value="Acyl_CoA_acyltransferase"/>
</dbReference>
<name>A0AA37WMW4_9GAMM</name>
<reference evidence="3 4" key="1">
    <citation type="journal article" date="2014" name="Int. J. Syst. Evol. Microbiol.">
        <title>Complete genome sequence of Corynebacterium casei LMG S-19264T (=DSM 44701T), isolated from a smear-ripened cheese.</title>
        <authorList>
            <consortium name="US DOE Joint Genome Institute (JGI-PGF)"/>
            <person name="Walter F."/>
            <person name="Albersmeier A."/>
            <person name="Kalinowski J."/>
            <person name="Ruckert C."/>
        </authorList>
    </citation>
    <scope>NUCLEOTIDE SEQUENCE [LARGE SCALE GENOMIC DNA]</scope>
    <source>
        <strain evidence="3 4">NBRC 110095</strain>
    </source>
</reference>
<sequence length="340" mass="38756">MAKGFVTRQVRWSDAAEQLKAIRYTVFVEEQHVPEEEELDEYDAKCMHFLCFDKENTNTPVGCARVIDNGKIGRVAVYKEYRGKGVGVELMLACTRYSVEVLQKTPKLDAQLSALTFYEKLGFVAHGQEFMDAGIPHKHMTYALSSFISSTPSNDDHSSSEHKATDSSFSQHTRHNGDNVTPIRQPVIGYPDVTAQLSDTLSTSRGTLYLCCPELLINVFNADNTHSALSAFFKSHNRNQLQLILDVNTSENLPTEGLLSLAKRLPSRVTIRTLTDETVRFDSVKLLADHHEWVATLENTQIIAHRRRLSDHQFQMAKEHFERMWEHESEDNPNFREVRI</sequence>
<dbReference type="Pfam" id="PF13673">
    <property type="entry name" value="Acetyltransf_10"/>
    <property type="match status" value="1"/>
</dbReference>
<dbReference type="Pfam" id="PF25559">
    <property type="entry name" value="DUF7931"/>
    <property type="match status" value="1"/>
</dbReference>
<feature type="compositionally biased region" description="Basic and acidic residues" evidence="1">
    <location>
        <begin position="154"/>
        <end position="165"/>
    </location>
</feature>
<keyword evidence="4" id="KW-1185">Reference proteome</keyword>
<dbReference type="InterPro" id="IPR057691">
    <property type="entry name" value="DUF7931"/>
</dbReference>
<dbReference type="RefSeq" id="WP_232594918.1">
    <property type="nucleotide sequence ID" value="NZ_BSPD01000061.1"/>
</dbReference>
<dbReference type="Proteomes" id="UP001156870">
    <property type="component" value="Unassembled WGS sequence"/>
</dbReference>
<evidence type="ECO:0000259" key="2">
    <source>
        <dbReference type="PROSITE" id="PS51186"/>
    </source>
</evidence>
<proteinExistence type="predicted"/>
<dbReference type="Gene3D" id="3.40.630.30">
    <property type="match status" value="1"/>
</dbReference>
<dbReference type="InterPro" id="IPR039143">
    <property type="entry name" value="GNPNAT1-like"/>
</dbReference>
<dbReference type="PROSITE" id="PS51186">
    <property type="entry name" value="GNAT"/>
    <property type="match status" value="1"/>
</dbReference>